<organism evidence="3 4">
    <name type="scientific">Corynebacterium singulare</name>
    <dbReference type="NCBI Taxonomy" id="161899"/>
    <lineage>
        <taxon>Bacteria</taxon>
        <taxon>Bacillati</taxon>
        <taxon>Actinomycetota</taxon>
        <taxon>Actinomycetes</taxon>
        <taxon>Mycobacteriales</taxon>
        <taxon>Corynebacteriaceae</taxon>
        <taxon>Corynebacterium</taxon>
    </lineage>
</organism>
<dbReference type="PANTHER" id="PTHR30290:SF65">
    <property type="entry name" value="MONOACYL PHOSPHATIDYLINOSITOL TETRAMANNOSIDE-BINDING PROTEIN LPQW-RELATED"/>
    <property type="match status" value="1"/>
</dbReference>
<dbReference type="InterPro" id="IPR000914">
    <property type="entry name" value="SBP_5_dom"/>
</dbReference>
<name>A0A0B6F4Y7_9CORY</name>
<evidence type="ECO:0000256" key="1">
    <source>
        <dbReference type="SAM" id="SignalP"/>
    </source>
</evidence>
<evidence type="ECO:0000259" key="2">
    <source>
        <dbReference type="Pfam" id="PF00496"/>
    </source>
</evidence>
<dbReference type="OrthoDB" id="7888869at2"/>
<proteinExistence type="predicted"/>
<dbReference type="GO" id="GO:1904680">
    <property type="term" value="F:peptide transmembrane transporter activity"/>
    <property type="evidence" value="ECO:0007669"/>
    <property type="project" value="TreeGrafter"/>
</dbReference>
<dbReference type="RefSeq" id="WP_042531103.1">
    <property type="nucleotide sequence ID" value="NZ_CP010827.1"/>
</dbReference>
<feature type="signal peptide" evidence="1">
    <location>
        <begin position="1"/>
        <end position="18"/>
    </location>
</feature>
<dbReference type="HOGENOM" id="CLU_017028_11_2_11"/>
<evidence type="ECO:0000313" key="4">
    <source>
        <dbReference type="Proteomes" id="UP000031890"/>
    </source>
</evidence>
<dbReference type="PROSITE" id="PS51257">
    <property type="entry name" value="PROKAR_LIPOPROTEIN"/>
    <property type="match status" value="1"/>
</dbReference>
<protein>
    <submittedName>
        <fullName evidence="3">Extracellular solute-binding protein, family 5</fullName>
    </submittedName>
</protein>
<dbReference type="Proteomes" id="UP000031890">
    <property type="component" value="Chromosome"/>
</dbReference>
<gene>
    <name evidence="3" type="primary">dciAE</name>
    <name evidence="3" type="ORF">CSING_07725</name>
</gene>
<dbReference type="Gene3D" id="3.40.190.10">
    <property type="entry name" value="Periplasmic binding protein-like II"/>
    <property type="match status" value="1"/>
</dbReference>
<dbReference type="InterPro" id="IPR039424">
    <property type="entry name" value="SBP_5"/>
</dbReference>
<evidence type="ECO:0000313" key="3">
    <source>
        <dbReference type="EMBL" id="AJI79071.1"/>
    </source>
</evidence>
<dbReference type="STRING" id="161899.CSING_07725"/>
<dbReference type="KEGG" id="csx:CSING_07725"/>
<sequence>MRRSLGAALLAIAVTASACGDTQEAALDDVPPTPDFGLLTDARLASTNAATHWGEAVGAAQLSSRIYPSMYVPGPAGQIIPNSDLADAQYFPADAEHPGAHVDFTLTEQARFSDGVPVTCDDYLLSFTAGVLSETFGSHLPLMNDIAALECAPGSKKFTVWFQPDSGSRWRYLFGSGTVLPAHTIARRVDMSMEELNAALHSQDPSVLVDVANTWREGFSTEPGHFDPELQVSFGPYVIDKVEESGAIVLKANESYYGDKPELDTVVVWPDTADAAALRESGELRVAESHLKDPAWLDRNAEGNPFDVTPMVGTLTDTLTFSDYGVLAEPWARQAFAACVDAPRLAEAASRQSGVEVPPVTVRTVRHDDPVAAQMASLTMVPVEPSIAGGLAGTTIGVGYLAPNPRYAAMVEELRAVCEASGISIEDRSGDRVTREQLDADPTTGLPGIDVFLGAVDPMHEYSAPNSSVKNSRSLHDLEQRLWEELPSIPVAAQPRTFIVDRAVTGVVPYTGPAGIGWNLDRWADTKDEETEAKEES</sequence>
<feature type="chain" id="PRO_5038901973" evidence="1">
    <location>
        <begin position="19"/>
        <end position="537"/>
    </location>
</feature>
<dbReference type="Pfam" id="PF00496">
    <property type="entry name" value="SBP_bac_5"/>
    <property type="match status" value="1"/>
</dbReference>
<keyword evidence="1" id="KW-0732">Signal</keyword>
<dbReference type="SUPFAM" id="SSF53850">
    <property type="entry name" value="Periplasmic binding protein-like II"/>
    <property type="match status" value="1"/>
</dbReference>
<reference evidence="3 4" key="1">
    <citation type="journal article" date="2015" name="Genome Announc.">
        <title>Complete Genome Sequence and Annotation of Corynebacterium singulare DSM 44357, Isolated from a Human Semen Specimen.</title>
        <authorList>
            <person name="Merten M."/>
            <person name="Brinkrolf K."/>
            <person name="Albersmeier A."/>
            <person name="Kutter Y."/>
            <person name="Ruckert C."/>
            <person name="Tauch A."/>
        </authorList>
    </citation>
    <scope>NUCLEOTIDE SEQUENCE [LARGE SCALE GENOMIC DNA]</scope>
    <source>
        <strain evidence="3">IBS B52218</strain>
    </source>
</reference>
<dbReference type="PANTHER" id="PTHR30290">
    <property type="entry name" value="PERIPLASMIC BINDING COMPONENT OF ABC TRANSPORTER"/>
    <property type="match status" value="1"/>
</dbReference>
<dbReference type="AlphaFoldDB" id="A0A0B6F4Y7"/>
<dbReference type="GO" id="GO:0015833">
    <property type="term" value="P:peptide transport"/>
    <property type="evidence" value="ECO:0007669"/>
    <property type="project" value="TreeGrafter"/>
</dbReference>
<dbReference type="EMBL" id="CP010827">
    <property type="protein sequence ID" value="AJI79071.1"/>
    <property type="molecule type" value="Genomic_DNA"/>
</dbReference>
<accession>A0A0B6F4Y7</accession>
<feature type="domain" description="Solute-binding protein family 5" evidence="2">
    <location>
        <begin position="99"/>
        <end position="356"/>
    </location>
</feature>